<evidence type="ECO:0000313" key="2">
    <source>
        <dbReference type="Proteomes" id="UP001159363"/>
    </source>
</evidence>
<protein>
    <submittedName>
        <fullName evidence="1">Uncharacterized protein</fullName>
    </submittedName>
</protein>
<evidence type="ECO:0000313" key="1">
    <source>
        <dbReference type="EMBL" id="KAJ8879301.1"/>
    </source>
</evidence>
<name>A0ABQ9H4T1_9NEOP</name>
<gene>
    <name evidence="1" type="ORF">PR048_019909</name>
</gene>
<accession>A0ABQ9H4T1</accession>
<reference evidence="1 2" key="1">
    <citation type="submission" date="2023-02" db="EMBL/GenBank/DDBJ databases">
        <title>LHISI_Scaffold_Assembly.</title>
        <authorList>
            <person name="Stuart O.P."/>
            <person name="Cleave R."/>
            <person name="Magrath M.J.L."/>
            <person name="Mikheyev A.S."/>
        </authorList>
    </citation>
    <scope>NUCLEOTIDE SEQUENCE [LARGE SCALE GENOMIC DNA]</scope>
    <source>
        <strain evidence="1">Daus_M_001</strain>
        <tissue evidence="1">Leg muscle</tissue>
    </source>
</reference>
<sequence length="282" mass="32240">MASTGEIIVELMQKILREAKKDNTIVVLPCLEVHKLKENPHQGCYSEIQMFDKILPRMSVLTRALPSRHVNFSARVYFTCNTPSYLIAVEYLSPKDSKVPTLKKLFGPKAFSTRIGSTRQIPRSLCDDQAVIKKLGDNNMSVVTQAIETFPELQFASVGLDPVHLRQRQCQVRANHIDTLLREYHIELTATLEALGASREQTISLMQLRDEFDKKMLYGFFYVVCVLPFLAMDSVDDNADEFSKDGVDKQNPLVTDYYLTCLRRLLPIFSQRKIFIEVKESV</sequence>
<dbReference type="PANTHER" id="PTHR11012">
    <property type="entry name" value="PROTEIN KINASE-LIKE DOMAIN-CONTAINING"/>
    <property type="match status" value="1"/>
</dbReference>
<proteinExistence type="predicted"/>
<organism evidence="1 2">
    <name type="scientific">Dryococelus australis</name>
    <dbReference type="NCBI Taxonomy" id="614101"/>
    <lineage>
        <taxon>Eukaryota</taxon>
        <taxon>Metazoa</taxon>
        <taxon>Ecdysozoa</taxon>
        <taxon>Arthropoda</taxon>
        <taxon>Hexapoda</taxon>
        <taxon>Insecta</taxon>
        <taxon>Pterygota</taxon>
        <taxon>Neoptera</taxon>
        <taxon>Polyneoptera</taxon>
        <taxon>Phasmatodea</taxon>
        <taxon>Verophasmatodea</taxon>
        <taxon>Anareolatae</taxon>
        <taxon>Phasmatidae</taxon>
        <taxon>Eurycanthinae</taxon>
        <taxon>Dryococelus</taxon>
    </lineage>
</organism>
<dbReference type="EMBL" id="JARBHB010000007">
    <property type="protein sequence ID" value="KAJ8879301.1"/>
    <property type="molecule type" value="Genomic_DNA"/>
</dbReference>
<dbReference type="PANTHER" id="PTHR11012:SF56">
    <property type="entry name" value="CHK KINASE-LIKE DOMAIN-CONTAINING PROTEIN-RELATED"/>
    <property type="match status" value="1"/>
</dbReference>
<dbReference type="Proteomes" id="UP001159363">
    <property type="component" value="Chromosome 6"/>
</dbReference>
<keyword evidence="2" id="KW-1185">Reference proteome</keyword>
<comment type="caution">
    <text evidence="1">The sequence shown here is derived from an EMBL/GenBank/DDBJ whole genome shotgun (WGS) entry which is preliminary data.</text>
</comment>